<dbReference type="Proteomes" id="UP000051673">
    <property type="component" value="Unassembled WGS sequence"/>
</dbReference>
<dbReference type="InterPro" id="IPR007920">
    <property type="entry name" value="UPF0223"/>
</dbReference>
<dbReference type="RefSeq" id="WP_057788118.1">
    <property type="nucleotide sequence ID" value="NZ_JQCD01000024.1"/>
</dbReference>
<reference evidence="1 2" key="1">
    <citation type="journal article" date="2015" name="Genome Announc.">
        <title>Expanding the biotechnology potential of lactobacilli through comparative genomics of 213 strains and associated genera.</title>
        <authorList>
            <person name="Sun Z."/>
            <person name="Harris H.M."/>
            <person name="McCann A."/>
            <person name="Guo C."/>
            <person name="Argimon S."/>
            <person name="Zhang W."/>
            <person name="Yang X."/>
            <person name="Jeffery I.B."/>
            <person name="Cooney J.C."/>
            <person name="Kagawa T.F."/>
            <person name="Liu W."/>
            <person name="Song Y."/>
            <person name="Salvetti E."/>
            <person name="Wrobel A."/>
            <person name="Rasinkangas P."/>
            <person name="Parkhill J."/>
            <person name="Rea M.C."/>
            <person name="O'Sullivan O."/>
            <person name="Ritari J."/>
            <person name="Douillard F.P."/>
            <person name="Paul Ross R."/>
            <person name="Yang R."/>
            <person name="Briner A.E."/>
            <person name="Felis G.E."/>
            <person name="de Vos W.M."/>
            <person name="Barrangou R."/>
            <person name="Klaenhammer T.R."/>
            <person name="Caufield P.W."/>
            <person name="Cui Y."/>
            <person name="Zhang H."/>
            <person name="O'Toole P.W."/>
        </authorList>
    </citation>
    <scope>NUCLEOTIDE SEQUENCE [LARGE SCALE GENOMIC DNA]</scope>
    <source>
        <strain evidence="1 2">DSM 20014</strain>
    </source>
</reference>
<dbReference type="SUPFAM" id="SSF158504">
    <property type="entry name" value="BH2638-like"/>
    <property type="match status" value="1"/>
</dbReference>
<evidence type="ECO:0000313" key="1">
    <source>
        <dbReference type="EMBL" id="KRN77133.1"/>
    </source>
</evidence>
<accession>A0A0R2JSN9</accession>
<name>A0A0R2JSN9_9LACO</name>
<dbReference type="PATRIC" id="fig|1620.3.peg.661"/>
<dbReference type="AlphaFoldDB" id="A0A0R2JSN9"/>
<sequence length="93" mass="10574">MADKNFNYPFLEGWSTQDIITVSALYDAVANAYEVGIDRAELLAAYQAFKEIVPSKAEEKQLDREFGKDSGYSIYAVIKAAREQQTTRIRMKD</sequence>
<dbReference type="Gene3D" id="1.10.220.80">
    <property type="entry name" value="BH2638-like"/>
    <property type="match status" value="1"/>
</dbReference>
<dbReference type="EMBL" id="JQCD01000024">
    <property type="protein sequence ID" value="KRN77133.1"/>
    <property type="molecule type" value="Genomic_DNA"/>
</dbReference>
<proteinExistence type="predicted"/>
<dbReference type="PIRSF" id="PIRSF037260">
    <property type="entry name" value="UPF0223"/>
    <property type="match status" value="1"/>
</dbReference>
<comment type="caution">
    <text evidence="1">The sequence shown here is derived from an EMBL/GenBank/DDBJ whole genome shotgun (WGS) entry which is preliminary data.</text>
</comment>
<dbReference type="Pfam" id="PF05256">
    <property type="entry name" value="UPF0223"/>
    <property type="match status" value="1"/>
</dbReference>
<protein>
    <submittedName>
        <fullName evidence="1">Uncharacterized protein</fullName>
    </submittedName>
</protein>
<gene>
    <name evidence="1" type="ORF">IV67_GL000653</name>
</gene>
<dbReference type="NCBIfam" id="NF003353">
    <property type="entry name" value="PRK04387.1"/>
    <property type="match status" value="1"/>
</dbReference>
<dbReference type="STRING" id="1620.IV67_GL000653"/>
<dbReference type="InterPro" id="IPR023324">
    <property type="entry name" value="BH2638-like_sf"/>
</dbReference>
<keyword evidence="2" id="KW-1185">Reference proteome</keyword>
<dbReference type="OrthoDB" id="1649074at2"/>
<evidence type="ECO:0000313" key="2">
    <source>
        <dbReference type="Proteomes" id="UP000051673"/>
    </source>
</evidence>
<organism evidence="1 2">
    <name type="scientific">Weissella minor</name>
    <dbReference type="NCBI Taxonomy" id="1620"/>
    <lineage>
        <taxon>Bacteria</taxon>
        <taxon>Bacillati</taxon>
        <taxon>Bacillota</taxon>
        <taxon>Bacilli</taxon>
        <taxon>Lactobacillales</taxon>
        <taxon>Lactobacillaceae</taxon>
        <taxon>Weissella</taxon>
    </lineage>
</organism>